<evidence type="ECO:0000256" key="7">
    <source>
        <dbReference type="ARBA" id="ARBA00023306"/>
    </source>
</evidence>
<organism evidence="9 10">
    <name type="scientific">Nocardia uniformis</name>
    <dbReference type="NCBI Taxonomy" id="53432"/>
    <lineage>
        <taxon>Bacteria</taxon>
        <taxon>Bacillati</taxon>
        <taxon>Actinomycetota</taxon>
        <taxon>Actinomycetes</taxon>
        <taxon>Mycobacteriales</taxon>
        <taxon>Nocardiaceae</taxon>
        <taxon>Nocardia</taxon>
    </lineage>
</organism>
<name>A0A849CB63_9NOCA</name>
<dbReference type="PROSITE" id="PS51779">
    <property type="entry name" value="POTRA"/>
    <property type="match status" value="1"/>
</dbReference>
<dbReference type="InterPro" id="IPR034746">
    <property type="entry name" value="POTRA"/>
</dbReference>
<evidence type="ECO:0000256" key="4">
    <source>
        <dbReference type="ARBA" id="ARBA00022692"/>
    </source>
</evidence>
<dbReference type="Gene3D" id="3.10.20.310">
    <property type="entry name" value="membrane protein fhac"/>
    <property type="match status" value="1"/>
</dbReference>
<evidence type="ECO:0000256" key="3">
    <source>
        <dbReference type="ARBA" id="ARBA00022618"/>
    </source>
</evidence>
<evidence type="ECO:0000256" key="6">
    <source>
        <dbReference type="ARBA" id="ARBA00023136"/>
    </source>
</evidence>
<dbReference type="Pfam" id="PF08478">
    <property type="entry name" value="POTRA_1"/>
    <property type="match status" value="1"/>
</dbReference>
<protein>
    <submittedName>
        <fullName evidence="9">FtsQ-type POTRA domain-containing protein</fullName>
    </submittedName>
</protein>
<evidence type="ECO:0000313" key="10">
    <source>
        <dbReference type="Proteomes" id="UP000586827"/>
    </source>
</evidence>
<keyword evidence="7" id="KW-0131">Cell cycle</keyword>
<evidence type="ECO:0000256" key="2">
    <source>
        <dbReference type="ARBA" id="ARBA00022475"/>
    </source>
</evidence>
<keyword evidence="6" id="KW-0472">Membrane</keyword>
<dbReference type="GO" id="GO:0051301">
    <property type="term" value="P:cell division"/>
    <property type="evidence" value="ECO:0007669"/>
    <property type="project" value="UniProtKB-KW"/>
</dbReference>
<dbReference type="PANTHER" id="PTHR37820:SF1">
    <property type="entry name" value="CELL DIVISION PROTEIN FTSQ"/>
    <property type="match status" value="1"/>
</dbReference>
<dbReference type="Proteomes" id="UP000586827">
    <property type="component" value="Unassembled WGS sequence"/>
</dbReference>
<reference evidence="9 10" key="1">
    <citation type="submission" date="2020-05" db="EMBL/GenBank/DDBJ databases">
        <title>MicrobeNet Type strains.</title>
        <authorList>
            <person name="Nicholson A.C."/>
        </authorList>
    </citation>
    <scope>NUCLEOTIDE SEQUENCE [LARGE SCALE GENOMIC DNA]</scope>
    <source>
        <strain evidence="9 10">JCM 3224</strain>
    </source>
</reference>
<keyword evidence="4" id="KW-0812">Transmembrane</keyword>
<dbReference type="PANTHER" id="PTHR37820">
    <property type="entry name" value="CELL DIVISION PROTEIN DIVIB"/>
    <property type="match status" value="1"/>
</dbReference>
<keyword evidence="2" id="KW-1003">Cell membrane</keyword>
<evidence type="ECO:0000256" key="5">
    <source>
        <dbReference type="ARBA" id="ARBA00022989"/>
    </source>
</evidence>
<comment type="subcellular location">
    <subcellularLocation>
        <location evidence="1">Membrane</location>
    </subcellularLocation>
</comment>
<dbReference type="AlphaFoldDB" id="A0A849CB63"/>
<accession>A0A849CB63</accession>
<dbReference type="InterPro" id="IPR013685">
    <property type="entry name" value="POTRA_FtsQ_type"/>
</dbReference>
<dbReference type="EMBL" id="JABELX010000007">
    <property type="protein sequence ID" value="NNH72149.1"/>
    <property type="molecule type" value="Genomic_DNA"/>
</dbReference>
<dbReference type="InterPro" id="IPR050487">
    <property type="entry name" value="FtsQ_DivIB"/>
</dbReference>
<keyword evidence="10" id="KW-1185">Reference proteome</keyword>
<keyword evidence="3" id="KW-0132">Cell division</keyword>
<dbReference type="GO" id="GO:0005886">
    <property type="term" value="C:plasma membrane"/>
    <property type="evidence" value="ECO:0007669"/>
    <property type="project" value="TreeGrafter"/>
</dbReference>
<feature type="domain" description="POTRA" evidence="8">
    <location>
        <begin position="23"/>
        <end position="91"/>
    </location>
</feature>
<evidence type="ECO:0000259" key="8">
    <source>
        <dbReference type="PROSITE" id="PS51779"/>
    </source>
</evidence>
<evidence type="ECO:0000256" key="1">
    <source>
        <dbReference type="ARBA" id="ARBA00004370"/>
    </source>
</evidence>
<keyword evidence="5" id="KW-1133">Transmembrane helix</keyword>
<evidence type="ECO:0000313" key="9">
    <source>
        <dbReference type="EMBL" id="NNH72149.1"/>
    </source>
</evidence>
<gene>
    <name evidence="9" type="ORF">HLB23_20180</name>
</gene>
<comment type="caution">
    <text evidence="9">The sequence shown here is derived from an EMBL/GenBank/DDBJ whole genome shotgun (WGS) entry which is preliminary data.</text>
</comment>
<proteinExistence type="predicted"/>
<sequence>MGVAAGAVVALILGSVAYFSPILSVRSVRVEGLSAVTEQQVLEALQMPEGRSILRIDTSELAQRVARLPKVSSVRVQRNLPSSVRVTVAERIAVLFFEAPDGAHLIDSESVEFAIEPAPIGVPKLVTEHPGGNDPVTRAAVTVLNAVPGTLRFDVGQIVARSVSDIELELRDGRTVLWGGPGDSERKAAVVVPLLTQPGDVFDISTPNLVTVK</sequence>